<evidence type="ECO:0000313" key="3">
    <source>
        <dbReference type="Proteomes" id="UP000198994"/>
    </source>
</evidence>
<keyword evidence="1" id="KW-0472">Membrane</keyword>
<proteinExistence type="predicted"/>
<organism evidence="2 3">
    <name type="scientific">Salipiger thiooxidans</name>
    <dbReference type="NCBI Taxonomy" id="282683"/>
    <lineage>
        <taxon>Bacteria</taxon>
        <taxon>Pseudomonadati</taxon>
        <taxon>Pseudomonadota</taxon>
        <taxon>Alphaproteobacteria</taxon>
        <taxon>Rhodobacterales</taxon>
        <taxon>Roseobacteraceae</taxon>
        <taxon>Salipiger</taxon>
    </lineage>
</organism>
<protein>
    <submittedName>
        <fullName evidence="2">Uncharacterized protein</fullName>
    </submittedName>
</protein>
<accession>A0A1G7EZH8</accession>
<reference evidence="3" key="1">
    <citation type="submission" date="2016-10" db="EMBL/GenBank/DDBJ databases">
        <authorList>
            <person name="Varghese N."/>
            <person name="Submissions S."/>
        </authorList>
    </citation>
    <scope>NUCLEOTIDE SEQUENCE [LARGE SCALE GENOMIC DNA]</scope>
    <source>
        <strain evidence="3">DSM 10146</strain>
    </source>
</reference>
<keyword evidence="3" id="KW-1185">Reference proteome</keyword>
<dbReference type="AlphaFoldDB" id="A0A1G7EZH8"/>
<feature type="transmembrane region" description="Helical" evidence="1">
    <location>
        <begin position="47"/>
        <end position="64"/>
    </location>
</feature>
<dbReference type="RefSeq" id="WP_242661684.1">
    <property type="nucleotide sequence ID" value="NZ_FNAV01000006.1"/>
</dbReference>
<keyword evidence="1" id="KW-1133">Transmembrane helix</keyword>
<dbReference type="STRING" id="282683.SAMN04488105_106168"/>
<keyword evidence="1" id="KW-0812">Transmembrane</keyword>
<dbReference type="Proteomes" id="UP000198994">
    <property type="component" value="Unassembled WGS sequence"/>
</dbReference>
<name>A0A1G7EZH8_9RHOB</name>
<gene>
    <name evidence="2" type="ORF">SAMN04488105_106168</name>
</gene>
<sequence>MTTILAFAILLVTTLLVLGNLRTVAHDTFEALSSAVLRLRHSGNPGAKLAFAALWVLIFALSYLL</sequence>
<evidence type="ECO:0000256" key="1">
    <source>
        <dbReference type="SAM" id="Phobius"/>
    </source>
</evidence>
<dbReference type="EMBL" id="FNAV01000006">
    <property type="protein sequence ID" value="SDE69034.1"/>
    <property type="molecule type" value="Genomic_DNA"/>
</dbReference>
<evidence type="ECO:0000313" key="2">
    <source>
        <dbReference type="EMBL" id="SDE69034.1"/>
    </source>
</evidence>